<reference evidence="2 3" key="1">
    <citation type="journal article" date="2016" name="Nat. Commun.">
        <title>Thousands of microbial genomes shed light on interconnected biogeochemical processes in an aquifer system.</title>
        <authorList>
            <person name="Anantharaman K."/>
            <person name="Brown C.T."/>
            <person name="Hug L.A."/>
            <person name="Sharon I."/>
            <person name="Castelle C.J."/>
            <person name="Probst A.J."/>
            <person name="Thomas B.C."/>
            <person name="Singh A."/>
            <person name="Wilkins M.J."/>
            <person name="Karaoz U."/>
            <person name="Brodie E.L."/>
            <person name="Williams K.H."/>
            <person name="Hubbard S.S."/>
            <person name="Banfield J.F."/>
        </authorList>
    </citation>
    <scope>NUCLEOTIDE SEQUENCE [LARGE SCALE GENOMIC DNA]</scope>
</reference>
<evidence type="ECO:0000313" key="2">
    <source>
        <dbReference type="EMBL" id="OHA59408.1"/>
    </source>
</evidence>
<dbReference type="AlphaFoldDB" id="A0A1G2QG86"/>
<gene>
    <name evidence="2" type="ORF">A2589_00875</name>
</gene>
<protein>
    <submittedName>
        <fullName evidence="2">Uncharacterized protein</fullName>
    </submittedName>
</protein>
<name>A0A1G2QG86_9BACT</name>
<dbReference type="STRING" id="1802439.A2589_00875"/>
<keyword evidence="1" id="KW-1133">Transmembrane helix</keyword>
<keyword evidence="1" id="KW-0812">Transmembrane</keyword>
<accession>A0A1G2QG86</accession>
<dbReference type="Proteomes" id="UP000177838">
    <property type="component" value="Unassembled WGS sequence"/>
</dbReference>
<feature type="transmembrane region" description="Helical" evidence="1">
    <location>
        <begin position="188"/>
        <end position="208"/>
    </location>
</feature>
<feature type="transmembrane region" description="Helical" evidence="1">
    <location>
        <begin position="44"/>
        <end position="65"/>
    </location>
</feature>
<organism evidence="2 3">
    <name type="scientific">Candidatus Vogelbacteria bacterium RIFOXYD1_FULL_46_19</name>
    <dbReference type="NCBI Taxonomy" id="1802439"/>
    <lineage>
        <taxon>Bacteria</taxon>
        <taxon>Candidatus Vogeliibacteriota</taxon>
    </lineage>
</organism>
<keyword evidence="1" id="KW-0472">Membrane</keyword>
<proteinExistence type="predicted"/>
<evidence type="ECO:0000256" key="1">
    <source>
        <dbReference type="SAM" id="Phobius"/>
    </source>
</evidence>
<comment type="caution">
    <text evidence="2">The sequence shown here is derived from an EMBL/GenBank/DDBJ whole genome shotgun (WGS) entry which is preliminary data.</text>
</comment>
<dbReference type="EMBL" id="MHTK01000006">
    <property type="protein sequence ID" value="OHA59408.1"/>
    <property type="molecule type" value="Genomic_DNA"/>
</dbReference>
<sequence length="218" mass="25407">MKNFLETIILKLNKISKYDHITFFKKTWKLATGFYQRLVKPHTLIVLITICSILSIVLSSTLFYFDNKKDTSFFSSLYVNDLTNRFVAKNDILRLNHIISQIHFCSTSGNGESKCAFVPLEPSFMQQAYMAHEAMKGKMFVSTSFLQSIDTPKEYYDAIDQQAINNANAHVFQNVYELNKIEITENKVFWFLSLVQILNAFFAITLFYQERKERTAKQ</sequence>
<evidence type="ECO:0000313" key="3">
    <source>
        <dbReference type="Proteomes" id="UP000177838"/>
    </source>
</evidence>